<dbReference type="AlphaFoldDB" id="A0A8E2LD28"/>
<evidence type="ECO:0000256" key="1">
    <source>
        <dbReference type="SAM" id="Phobius"/>
    </source>
</evidence>
<accession>A0A8E2LD28</accession>
<name>A0A8E2LD28_9BACI</name>
<feature type="transmembrane region" description="Helical" evidence="1">
    <location>
        <begin position="31"/>
        <end position="50"/>
    </location>
</feature>
<keyword evidence="1" id="KW-0472">Membrane</keyword>
<gene>
    <name evidence="2" type="ORF">BWZ43_19170</name>
</gene>
<evidence type="ECO:0000313" key="3">
    <source>
        <dbReference type="Proteomes" id="UP000189761"/>
    </source>
</evidence>
<protein>
    <submittedName>
        <fullName evidence="2">Uncharacterized protein</fullName>
    </submittedName>
</protein>
<proteinExistence type="predicted"/>
<reference evidence="2 3" key="1">
    <citation type="submission" date="2017-01" db="EMBL/GenBank/DDBJ databases">
        <title>Draft genome sequence of Bacillus oleronius.</title>
        <authorList>
            <person name="Allam M."/>
        </authorList>
    </citation>
    <scope>NUCLEOTIDE SEQUENCE [LARGE SCALE GENOMIC DNA]</scope>
    <source>
        <strain evidence="2 3">DSM 9356</strain>
    </source>
</reference>
<keyword evidence="1" id="KW-1133">Transmembrane helix</keyword>
<dbReference type="RefSeq" id="WP_071977271.1">
    <property type="nucleotide sequence ID" value="NZ_CP065424.1"/>
</dbReference>
<evidence type="ECO:0000313" key="2">
    <source>
        <dbReference type="EMBL" id="OOP66803.1"/>
    </source>
</evidence>
<feature type="transmembrane region" description="Helical" evidence="1">
    <location>
        <begin position="92"/>
        <end position="114"/>
    </location>
</feature>
<feature type="transmembrane region" description="Helical" evidence="1">
    <location>
        <begin position="126"/>
        <end position="145"/>
    </location>
</feature>
<comment type="caution">
    <text evidence="2">The sequence shown here is derived from an EMBL/GenBank/DDBJ whole genome shotgun (WGS) entry which is preliminary data.</text>
</comment>
<sequence>MLIKLLLLLALILPWLTVVFLNKNLVRRYMPVTIFTCLLMTIVFQIAYNYKWWTIDSYIVPWGYMIDISFAYGIFAVGTFWIFVLAANNFRIFLIVNLIMDAFLCFVVLGLLERLGVTTLVNIHKWQYFIVTFILSLIIYVYHLWQEKIFSEKV</sequence>
<dbReference type="Proteomes" id="UP000189761">
    <property type="component" value="Unassembled WGS sequence"/>
</dbReference>
<keyword evidence="1" id="KW-0812">Transmembrane</keyword>
<organism evidence="2 3">
    <name type="scientific">Heyndrickxia oleronia</name>
    <dbReference type="NCBI Taxonomy" id="38875"/>
    <lineage>
        <taxon>Bacteria</taxon>
        <taxon>Bacillati</taxon>
        <taxon>Bacillota</taxon>
        <taxon>Bacilli</taxon>
        <taxon>Bacillales</taxon>
        <taxon>Bacillaceae</taxon>
        <taxon>Heyndrickxia</taxon>
    </lineage>
</organism>
<dbReference type="EMBL" id="MTLA01000264">
    <property type="protein sequence ID" value="OOP66803.1"/>
    <property type="molecule type" value="Genomic_DNA"/>
</dbReference>
<feature type="transmembrane region" description="Helical" evidence="1">
    <location>
        <begin position="62"/>
        <end position="86"/>
    </location>
</feature>
<keyword evidence="3" id="KW-1185">Reference proteome</keyword>